<dbReference type="Pfam" id="PF00146">
    <property type="entry name" value="NADHdh"/>
    <property type="match status" value="1"/>
</dbReference>
<evidence type="ECO:0000256" key="1">
    <source>
        <dbReference type="ARBA" id="ARBA00004141"/>
    </source>
</evidence>
<gene>
    <name evidence="13" type="primary">nad1</name>
</gene>
<dbReference type="GO" id="GO:0009060">
    <property type="term" value="P:aerobic respiration"/>
    <property type="evidence" value="ECO:0007669"/>
    <property type="project" value="TreeGrafter"/>
</dbReference>
<dbReference type="PANTHER" id="PTHR11432">
    <property type="entry name" value="NADH DEHYDROGENASE SUBUNIT 1"/>
    <property type="match status" value="1"/>
</dbReference>
<dbReference type="EMBL" id="LC333181">
    <property type="protein sequence ID" value="BBB04285.1"/>
    <property type="molecule type" value="Genomic_DNA"/>
</dbReference>
<comment type="similarity">
    <text evidence="2 10">Belongs to the complex I subunit 1 family.</text>
</comment>
<keyword evidence="8 12" id="KW-0472">Membrane</keyword>
<dbReference type="AlphaFoldDB" id="A0A2Z5U2Y3"/>
<evidence type="ECO:0000256" key="5">
    <source>
        <dbReference type="ARBA" id="ARBA00022692"/>
    </source>
</evidence>
<reference evidence="13" key="1">
    <citation type="journal article" date="2018" name="Heredity">
        <title>nrDNA:mtDNA copy number ratios as a comparative metric for evolutionary and conservation genetics.</title>
        <authorList>
            <person name="Goodall-Copestake W.P."/>
        </authorList>
    </citation>
    <scope>NUCLEOTIDE SEQUENCE</scope>
    <source>
        <strain evidence="13">E46_1</strain>
        <tissue evidence="13">Muscle</tissue>
    </source>
</reference>
<dbReference type="PANTHER" id="PTHR11432:SF3">
    <property type="entry name" value="NADH-UBIQUINONE OXIDOREDUCTASE CHAIN 1"/>
    <property type="match status" value="1"/>
</dbReference>
<dbReference type="GO" id="GO:0005743">
    <property type="term" value="C:mitochondrial inner membrane"/>
    <property type="evidence" value="ECO:0007669"/>
    <property type="project" value="UniProtKB-SubCell"/>
</dbReference>
<evidence type="ECO:0000256" key="7">
    <source>
        <dbReference type="ARBA" id="ARBA00023027"/>
    </source>
</evidence>
<dbReference type="PROSITE" id="PS00667">
    <property type="entry name" value="COMPLEX1_ND1_1"/>
    <property type="match status" value="1"/>
</dbReference>
<evidence type="ECO:0000256" key="4">
    <source>
        <dbReference type="ARBA" id="ARBA00021009"/>
    </source>
</evidence>
<evidence type="ECO:0000256" key="2">
    <source>
        <dbReference type="ARBA" id="ARBA00010535"/>
    </source>
</evidence>
<evidence type="ECO:0000313" key="13">
    <source>
        <dbReference type="EMBL" id="BBB04285.1"/>
    </source>
</evidence>
<organism evidence="13">
    <name type="scientific">Salpa fusiformis</name>
    <dbReference type="NCBI Taxonomy" id="942554"/>
    <lineage>
        <taxon>Eukaryota</taxon>
        <taxon>Metazoa</taxon>
        <taxon>Chordata</taxon>
        <taxon>Tunicata</taxon>
        <taxon>Thaliacea</taxon>
        <taxon>Salpida</taxon>
        <taxon>Salpidae</taxon>
        <taxon>Salpa</taxon>
    </lineage>
</organism>
<evidence type="ECO:0000256" key="6">
    <source>
        <dbReference type="ARBA" id="ARBA00022989"/>
    </source>
</evidence>
<sequence length="299" mass="33554">MFLLLTYFGLILGVAFLVLTERAVLGLAQIRKGPNVVGPWGVIQCVADGVKLMTKGSLSLSPTSKILYSLSPILLTMLTMVLISMCPMPMSLSLYGYNMLMLFCVLSLLSLPFMLLGFSYGSVYSTTGAVRVVGLMMSYEILLLLLMLFFKGSFGSWTWSITGDMSMSSSNYMSRMLLVGPMLVLWLMELGRTPFDLAEGESELVSGFNVEYGGWGFLFFFFSEMLCLLSMSLMFSVVILQFSSIFLHATGMLFFVVFSLYVRAALPRFRLLDTQNFIWFRLTPWVMTFGCVTIFLTYL</sequence>
<evidence type="ECO:0000256" key="3">
    <source>
        <dbReference type="ARBA" id="ARBA00012944"/>
    </source>
</evidence>
<keyword evidence="11 13" id="KW-0496">Mitochondrion</keyword>
<dbReference type="InterPro" id="IPR001694">
    <property type="entry name" value="NADH_UbQ_OxRdtase_su1/FPO"/>
</dbReference>
<dbReference type="GO" id="GO:0008137">
    <property type="term" value="F:NADH dehydrogenase (ubiquinone) activity"/>
    <property type="evidence" value="ECO:0007669"/>
    <property type="project" value="UniProtKB-EC"/>
</dbReference>
<keyword evidence="11" id="KW-0830">Ubiquinone</keyword>
<evidence type="ECO:0000256" key="10">
    <source>
        <dbReference type="RuleBase" id="RU000471"/>
    </source>
</evidence>
<evidence type="ECO:0000256" key="8">
    <source>
        <dbReference type="ARBA" id="ARBA00023136"/>
    </source>
</evidence>
<feature type="transmembrane region" description="Helical" evidence="12">
    <location>
        <begin position="245"/>
        <end position="266"/>
    </location>
</feature>
<name>A0A2Z5U2Y3_9UROC</name>
<feature type="transmembrane region" description="Helical" evidence="12">
    <location>
        <begin position="278"/>
        <end position="298"/>
    </location>
</feature>
<dbReference type="EC" id="7.1.1.2" evidence="3 11"/>
<feature type="transmembrane region" description="Helical" evidence="12">
    <location>
        <begin position="212"/>
        <end position="238"/>
    </location>
</feature>
<keyword evidence="7 10" id="KW-0520">NAD</keyword>
<feature type="transmembrane region" description="Helical" evidence="12">
    <location>
        <begin position="100"/>
        <end position="121"/>
    </location>
</feature>
<dbReference type="InterPro" id="IPR018086">
    <property type="entry name" value="NADH_UbQ_OxRdtase_su1_CS"/>
</dbReference>
<comment type="subcellular location">
    <subcellularLocation>
        <location evidence="1">Membrane</location>
        <topology evidence="1">Multi-pass membrane protein</topology>
    </subcellularLocation>
    <subcellularLocation>
        <location evidence="10">Mitochondrion inner membrane</location>
        <topology evidence="10">Multi-pass membrane protein</topology>
    </subcellularLocation>
</comment>
<geneLocation type="mitochondrion" evidence="13"/>
<evidence type="ECO:0000256" key="9">
    <source>
        <dbReference type="ARBA" id="ARBA00049551"/>
    </source>
</evidence>
<comment type="catalytic activity">
    <reaction evidence="9 11">
        <text>a ubiquinone + NADH + 5 H(+)(in) = a ubiquinol + NAD(+) + 4 H(+)(out)</text>
        <dbReference type="Rhea" id="RHEA:29091"/>
        <dbReference type="Rhea" id="RHEA-COMP:9565"/>
        <dbReference type="Rhea" id="RHEA-COMP:9566"/>
        <dbReference type="ChEBI" id="CHEBI:15378"/>
        <dbReference type="ChEBI" id="CHEBI:16389"/>
        <dbReference type="ChEBI" id="CHEBI:17976"/>
        <dbReference type="ChEBI" id="CHEBI:57540"/>
        <dbReference type="ChEBI" id="CHEBI:57945"/>
        <dbReference type="EC" id="7.1.1.2"/>
    </reaction>
</comment>
<proteinExistence type="inferred from homology"/>
<keyword evidence="6 12" id="KW-1133">Transmembrane helix</keyword>
<dbReference type="GO" id="GO:0003954">
    <property type="term" value="F:NADH dehydrogenase activity"/>
    <property type="evidence" value="ECO:0007669"/>
    <property type="project" value="TreeGrafter"/>
</dbReference>
<accession>A0A2Z5U2Y3</accession>
<evidence type="ECO:0000256" key="11">
    <source>
        <dbReference type="RuleBase" id="RU000473"/>
    </source>
</evidence>
<evidence type="ECO:0000256" key="12">
    <source>
        <dbReference type="SAM" id="Phobius"/>
    </source>
</evidence>
<keyword evidence="5 10" id="KW-0812">Transmembrane</keyword>
<feature type="transmembrane region" description="Helical" evidence="12">
    <location>
        <begin position="66"/>
        <end position="88"/>
    </location>
</feature>
<dbReference type="PROSITE" id="PS00668">
    <property type="entry name" value="COMPLEX1_ND1_2"/>
    <property type="match status" value="1"/>
</dbReference>
<protein>
    <recommendedName>
        <fullName evidence="4 11">NADH-ubiquinone oxidoreductase chain 1</fullName>
        <ecNumber evidence="3 11">7.1.1.2</ecNumber>
    </recommendedName>
</protein>